<keyword evidence="2" id="KW-1185">Reference proteome</keyword>
<evidence type="ECO:0000313" key="1">
    <source>
        <dbReference type="EMBL" id="GBO28649.1"/>
    </source>
</evidence>
<reference evidence="1 2" key="1">
    <citation type="journal article" date="2019" name="Sci. Rep.">
        <title>Orb-weaving spider Araneus ventricosus genome elucidates the spidroin gene catalogue.</title>
        <authorList>
            <person name="Kono N."/>
            <person name="Nakamura H."/>
            <person name="Ohtoshi R."/>
            <person name="Moran D.A.P."/>
            <person name="Shinohara A."/>
            <person name="Yoshida Y."/>
            <person name="Fujiwara M."/>
            <person name="Mori M."/>
            <person name="Tomita M."/>
            <person name="Arakawa K."/>
        </authorList>
    </citation>
    <scope>NUCLEOTIDE SEQUENCE [LARGE SCALE GENOMIC DNA]</scope>
</reference>
<name>A0A4Y2VU34_ARAVE</name>
<organism evidence="1 2">
    <name type="scientific">Araneus ventricosus</name>
    <name type="common">Orbweaver spider</name>
    <name type="synonym">Epeira ventricosa</name>
    <dbReference type="NCBI Taxonomy" id="182803"/>
    <lineage>
        <taxon>Eukaryota</taxon>
        <taxon>Metazoa</taxon>
        <taxon>Ecdysozoa</taxon>
        <taxon>Arthropoda</taxon>
        <taxon>Chelicerata</taxon>
        <taxon>Arachnida</taxon>
        <taxon>Araneae</taxon>
        <taxon>Araneomorphae</taxon>
        <taxon>Entelegynae</taxon>
        <taxon>Araneoidea</taxon>
        <taxon>Araneidae</taxon>
        <taxon>Araneus</taxon>
    </lineage>
</organism>
<gene>
    <name evidence="1" type="ORF">AVEN_22225_1</name>
</gene>
<proteinExistence type="predicted"/>
<dbReference type="Proteomes" id="UP000499080">
    <property type="component" value="Unassembled WGS sequence"/>
</dbReference>
<protein>
    <submittedName>
        <fullName evidence="1">Uncharacterized protein</fullName>
    </submittedName>
</protein>
<accession>A0A4Y2VU34</accession>
<evidence type="ECO:0000313" key="2">
    <source>
        <dbReference type="Proteomes" id="UP000499080"/>
    </source>
</evidence>
<comment type="caution">
    <text evidence="1">The sequence shown here is derived from an EMBL/GenBank/DDBJ whole genome shotgun (WGS) entry which is preliminary data.</text>
</comment>
<dbReference type="EMBL" id="BGPR01051745">
    <property type="protein sequence ID" value="GBO28649.1"/>
    <property type="molecule type" value="Genomic_DNA"/>
</dbReference>
<dbReference type="AlphaFoldDB" id="A0A4Y2VU34"/>
<sequence>MLQSANEMKPECGTPPLLKKNMCPIRNDLSEWKPSCVFLPNRDRKINITRELKIINIDSNEAILAFLSASSSARVRGLPMSNASFFPS</sequence>